<evidence type="ECO:0008006" key="3">
    <source>
        <dbReference type="Google" id="ProtNLM"/>
    </source>
</evidence>
<protein>
    <recommendedName>
        <fullName evidence="3">AbiEi antitoxin C-terminal domain-containing protein</fullName>
    </recommendedName>
</protein>
<geneLocation type="plasmid" evidence="2">
    <name>1</name>
</geneLocation>
<dbReference type="HOGENOM" id="CLU_116679_0_0_11"/>
<accession>V9XPJ0</accession>
<proteinExistence type="predicted"/>
<dbReference type="PATRIC" id="fig|1435356.3.peg.5162"/>
<keyword evidence="1" id="KW-0614">Plasmid</keyword>
<dbReference type="eggNOG" id="ENOG502ZTUC">
    <property type="taxonomic scope" value="Bacteria"/>
</dbReference>
<organism evidence="1 2">
    <name type="scientific">Rhodococcus pyridinivorans SB3094</name>
    <dbReference type="NCBI Taxonomy" id="1435356"/>
    <lineage>
        <taxon>Bacteria</taxon>
        <taxon>Bacillati</taxon>
        <taxon>Actinomycetota</taxon>
        <taxon>Actinomycetes</taxon>
        <taxon>Mycobacteriales</taxon>
        <taxon>Nocardiaceae</taxon>
        <taxon>Rhodococcus</taxon>
    </lineage>
</organism>
<name>V9XPJ0_9NOCA</name>
<evidence type="ECO:0000313" key="2">
    <source>
        <dbReference type="Proteomes" id="UP000018781"/>
    </source>
</evidence>
<gene>
    <name evidence="1" type="ORF">Y013_25625</name>
</gene>
<dbReference type="EMBL" id="CP006997">
    <property type="protein sequence ID" value="AHD24288.1"/>
    <property type="molecule type" value="Genomic_DNA"/>
</dbReference>
<evidence type="ECO:0000313" key="1">
    <source>
        <dbReference type="EMBL" id="AHD24288.1"/>
    </source>
</evidence>
<dbReference type="AlphaFoldDB" id="V9XPJ0"/>
<dbReference type="Proteomes" id="UP000018781">
    <property type="component" value="Plasmid unnamed"/>
</dbReference>
<dbReference type="KEGG" id="rpy:Y013_25625"/>
<reference evidence="1 2" key="1">
    <citation type="journal article" date="2014" name="Genome Announc.">
        <title>Complete Genome of Rhodococcus pyridinivorans SB3094, a Methyl-Ethyl-Ketone-Degrading Bacterium Used for Bioaugmentation.</title>
        <authorList>
            <person name="Dueholm M.S."/>
            <person name="Albertsen M."/>
            <person name="D'Imperio S."/>
            <person name="Tale V.P."/>
            <person name="Lewis D."/>
            <person name="Nielsen P.H."/>
            <person name="Nielsen J.L."/>
        </authorList>
    </citation>
    <scope>NUCLEOTIDE SEQUENCE [LARGE SCALE GENOMIC DNA]</scope>
    <source>
        <strain evidence="2">SB3094</strain>
        <plasmid evidence="2">1</plasmid>
    </source>
</reference>
<sequence length="201" mass="21113">MGPAGKALQAVPVGSFVHTSALPGSADAAASAVKRARERGELIRIRKGLYFKGAKTRYGMTRPPAEAVVTEVLGKTGVGPAGFSAARAFGLTTQLPAKPAVAVTGRRVPTGLPVKVTTRSNPARASLRPLEIAALELLRGDWQGTVDDGWPALVTALGEAVTSRKLRWNKLSEAAEHEHSPALRIALARLRDDLRTSGVLA</sequence>